<sequence>MEREKILKSILQRKAVAVLRIKEPEKLKKVIEAIAEGGITVAEITMTVPNAIELIERMSEELDENIIVGVGSVLNAETAEAAIKAGAKYVVSPVFKKEIIEKAHQMDVPAMPGCFTPTEIQTAYEAGADIIKVFPADVLGMKFFKGILAPMPHLKLMPTGGVNLTNAGEWLNAGACAVGIGSALLDKDAIKKENYSVLTENARLVVGSINEALNK</sequence>
<evidence type="ECO:0000256" key="2">
    <source>
        <dbReference type="ARBA" id="ARBA00006906"/>
    </source>
</evidence>
<dbReference type="InterPro" id="IPR013785">
    <property type="entry name" value="Aldolase_TIM"/>
</dbReference>
<dbReference type="Gene3D" id="3.20.20.70">
    <property type="entry name" value="Aldolase class I"/>
    <property type="match status" value="1"/>
</dbReference>
<dbReference type="Pfam" id="PF01081">
    <property type="entry name" value="Aldolase"/>
    <property type="match status" value="1"/>
</dbReference>
<dbReference type="PATRIC" id="fig|1191523.3.peg.2459"/>
<evidence type="ECO:0000256" key="3">
    <source>
        <dbReference type="ARBA" id="ARBA00011233"/>
    </source>
</evidence>
<dbReference type="NCBIfam" id="TIGR01182">
    <property type="entry name" value="eda"/>
    <property type="match status" value="1"/>
</dbReference>
<dbReference type="HOGENOM" id="CLU_077795_2_0_10"/>
<keyword evidence="5" id="KW-0119">Carbohydrate metabolism</keyword>
<protein>
    <submittedName>
        <fullName evidence="6">2-dehydro-3-deoxyphosphogluconate aldolase/4-hydroxy-2-oxoglutarate aldolase</fullName>
    </submittedName>
</protein>
<dbReference type="RefSeq" id="WP_014856989.1">
    <property type="nucleotide sequence ID" value="NC_018178.1"/>
</dbReference>
<keyword evidence="4" id="KW-0456">Lyase</keyword>
<dbReference type="PANTHER" id="PTHR30246">
    <property type="entry name" value="2-KETO-3-DEOXY-6-PHOSPHOGLUCONATE ALDOLASE"/>
    <property type="match status" value="1"/>
</dbReference>
<dbReference type="OrthoDB" id="9802667at2"/>
<organism evidence="6 7">
    <name type="scientific">Melioribacter roseus (strain DSM 23840 / JCM 17771 / VKM B-2668 / P3M-2)</name>
    <dbReference type="NCBI Taxonomy" id="1191523"/>
    <lineage>
        <taxon>Bacteria</taxon>
        <taxon>Pseudomonadati</taxon>
        <taxon>Ignavibacteriota</taxon>
        <taxon>Ignavibacteria</taxon>
        <taxon>Ignavibacteriales</taxon>
        <taxon>Melioribacteraceae</taxon>
        <taxon>Melioribacter</taxon>
    </lineage>
</organism>
<dbReference type="PANTHER" id="PTHR30246:SF1">
    <property type="entry name" value="2-DEHYDRO-3-DEOXY-6-PHOSPHOGALACTONATE ALDOLASE-RELATED"/>
    <property type="match status" value="1"/>
</dbReference>
<dbReference type="STRING" id="1191523.MROS_2329"/>
<dbReference type="Proteomes" id="UP000009011">
    <property type="component" value="Chromosome"/>
</dbReference>
<dbReference type="AlphaFoldDB" id="I6ZU71"/>
<proteinExistence type="inferred from homology"/>
<comment type="subunit">
    <text evidence="3">Homotrimer.</text>
</comment>
<accession>I6ZU71</accession>
<evidence type="ECO:0000313" key="6">
    <source>
        <dbReference type="EMBL" id="AFN75559.1"/>
    </source>
</evidence>
<reference evidence="6 7" key="1">
    <citation type="journal article" date="2013" name="PLoS ONE">
        <title>Genomic analysis of Melioribacter roseus, facultatively anaerobic organotrophic bacterium representing a novel deep lineage within Bacteriodetes/Chlorobi group.</title>
        <authorList>
            <person name="Kadnikov V.V."/>
            <person name="Mardanov A.V."/>
            <person name="Podosokorskaya O.A."/>
            <person name="Gavrilov S.N."/>
            <person name="Kublanov I.V."/>
            <person name="Beletsky A.V."/>
            <person name="Bonch-Osmolovskaya E.A."/>
            <person name="Ravin N.V."/>
        </authorList>
    </citation>
    <scope>NUCLEOTIDE SEQUENCE [LARGE SCALE GENOMIC DNA]</scope>
    <source>
        <strain evidence="7">JCM 17771 / P3M-2</strain>
    </source>
</reference>
<evidence type="ECO:0000256" key="4">
    <source>
        <dbReference type="ARBA" id="ARBA00023239"/>
    </source>
</evidence>
<dbReference type="CDD" id="cd00452">
    <property type="entry name" value="KDPG_aldolase"/>
    <property type="match status" value="1"/>
</dbReference>
<keyword evidence="7" id="KW-1185">Reference proteome</keyword>
<dbReference type="eggNOG" id="COG0800">
    <property type="taxonomic scope" value="Bacteria"/>
</dbReference>
<evidence type="ECO:0000256" key="1">
    <source>
        <dbReference type="ARBA" id="ARBA00004761"/>
    </source>
</evidence>
<dbReference type="SUPFAM" id="SSF51569">
    <property type="entry name" value="Aldolase"/>
    <property type="match status" value="1"/>
</dbReference>
<dbReference type="InterPro" id="IPR000887">
    <property type="entry name" value="Aldlse_KDPG_KHG"/>
</dbReference>
<dbReference type="KEGG" id="mro:MROS_2329"/>
<gene>
    <name evidence="6" type="ordered locus">MROS_2329</name>
</gene>
<comment type="pathway">
    <text evidence="1">Carbohydrate acid metabolism.</text>
</comment>
<dbReference type="EMBL" id="CP003557">
    <property type="protein sequence ID" value="AFN75559.1"/>
    <property type="molecule type" value="Genomic_DNA"/>
</dbReference>
<dbReference type="GO" id="GO:0016829">
    <property type="term" value="F:lyase activity"/>
    <property type="evidence" value="ECO:0007669"/>
    <property type="project" value="UniProtKB-KW"/>
</dbReference>
<comment type="similarity">
    <text evidence="2">Belongs to the KHG/KDPG aldolase family.</text>
</comment>
<evidence type="ECO:0000256" key="5">
    <source>
        <dbReference type="ARBA" id="ARBA00023277"/>
    </source>
</evidence>
<evidence type="ECO:0000313" key="7">
    <source>
        <dbReference type="Proteomes" id="UP000009011"/>
    </source>
</evidence>
<name>I6ZU71_MELRP</name>